<feature type="region of interest" description="Disordered" evidence="1">
    <location>
        <begin position="58"/>
        <end position="93"/>
    </location>
</feature>
<evidence type="ECO:0000313" key="2">
    <source>
        <dbReference type="EMBL" id="KAH7331764.1"/>
    </source>
</evidence>
<evidence type="ECO:0008006" key="4">
    <source>
        <dbReference type="Google" id="ProtNLM"/>
    </source>
</evidence>
<dbReference type="PANTHER" id="PTHR21530:SF7">
    <property type="entry name" value="TRAB DOMAIN-CONTAINING PROTEIN"/>
    <property type="match status" value="1"/>
</dbReference>
<protein>
    <recommendedName>
        <fullName evidence="4">TraB domain-containing protein</fullName>
    </recommendedName>
</protein>
<name>A0A8T2SII7_CERRI</name>
<keyword evidence="3" id="KW-1185">Reference proteome</keyword>
<comment type="caution">
    <text evidence="2">The sequence shown here is derived from an EMBL/GenBank/DDBJ whole genome shotgun (WGS) entry which is preliminary data.</text>
</comment>
<feature type="compositionally biased region" description="Basic and acidic residues" evidence="1">
    <location>
        <begin position="66"/>
        <end position="77"/>
    </location>
</feature>
<dbReference type="Pfam" id="PF01963">
    <property type="entry name" value="TraB_PrgY_gumN"/>
    <property type="match status" value="1"/>
</dbReference>
<feature type="compositionally biased region" description="Basic and acidic residues" evidence="1">
    <location>
        <begin position="165"/>
        <end position="178"/>
    </location>
</feature>
<dbReference type="Proteomes" id="UP000825935">
    <property type="component" value="Chromosome 20"/>
</dbReference>
<dbReference type="EMBL" id="CM035425">
    <property type="protein sequence ID" value="KAH7331764.1"/>
    <property type="molecule type" value="Genomic_DNA"/>
</dbReference>
<accession>A0A8T2SII7</accession>
<proteinExistence type="predicted"/>
<dbReference type="AlphaFoldDB" id="A0A8T2SII7"/>
<dbReference type="PANTHER" id="PTHR21530">
    <property type="entry name" value="PHEROMONE SHUTDOWN PROTEIN"/>
    <property type="match status" value="1"/>
</dbReference>
<dbReference type="InterPro" id="IPR046345">
    <property type="entry name" value="TraB_PrgY-like"/>
</dbReference>
<reference evidence="2" key="1">
    <citation type="submission" date="2021-08" db="EMBL/GenBank/DDBJ databases">
        <title>WGS assembly of Ceratopteris richardii.</title>
        <authorList>
            <person name="Marchant D.B."/>
            <person name="Chen G."/>
            <person name="Jenkins J."/>
            <person name="Shu S."/>
            <person name="Leebens-Mack J."/>
            <person name="Grimwood J."/>
            <person name="Schmutz J."/>
            <person name="Soltis P."/>
            <person name="Soltis D."/>
            <person name="Chen Z.-H."/>
        </authorList>
    </citation>
    <scope>NUCLEOTIDE SEQUENCE</scope>
    <source>
        <strain evidence="2">Whitten #5841</strain>
        <tissue evidence="2">Leaf</tissue>
    </source>
</reference>
<feature type="region of interest" description="Disordered" evidence="1">
    <location>
        <begin position="127"/>
        <end position="178"/>
    </location>
</feature>
<dbReference type="GO" id="GO:0005741">
    <property type="term" value="C:mitochondrial outer membrane"/>
    <property type="evidence" value="ECO:0007669"/>
    <property type="project" value="TreeGrafter"/>
</dbReference>
<organism evidence="2 3">
    <name type="scientific">Ceratopteris richardii</name>
    <name type="common">Triangle waterfern</name>
    <dbReference type="NCBI Taxonomy" id="49495"/>
    <lineage>
        <taxon>Eukaryota</taxon>
        <taxon>Viridiplantae</taxon>
        <taxon>Streptophyta</taxon>
        <taxon>Embryophyta</taxon>
        <taxon>Tracheophyta</taxon>
        <taxon>Polypodiopsida</taxon>
        <taxon>Polypodiidae</taxon>
        <taxon>Polypodiales</taxon>
        <taxon>Pteridineae</taxon>
        <taxon>Pteridaceae</taxon>
        <taxon>Parkerioideae</taxon>
        <taxon>Ceratopteris</taxon>
    </lineage>
</organism>
<feature type="compositionally biased region" description="Low complexity" evidence="1">
    <location>
        <begin position="9"/>
        <end position="20"/>
    </location>
</feature>
<dbReference type="CDD" id="cd14726">
    <property type="entry name" value="TraB_PrgY-like"/>
    <property type="match status" value="1"/>
</dbReference>
<gene>
    <name evidence="2" type="ORF">KP509_20G049400</name>
</gene>
<dbReference type="InterPro" id="IPR002816">
    <property type="entry name" value="TraB/PrgY/GumN_fam"/>
</dbReference>
<feature type="region of interest" description="Disordered" evidence="1">
    <location>
        <begin position="1"/>
        <end position="21"/>
    </location>
</feature>
<evidence type="ECO:0000313" key="3">
    <source>
        <dbReference type="Proteomes" id="UP000825935"/>
    </source>
</evidence>
<dbReference type="OrthoDB" id="48306at2759"/>
<evidence type="ECO:0000256" key="1">
    <source>
        <dbReference type="SAM" id="MobiDB-lite"/>
    </source>
</evidence>
<feature type="compositionally biased region" description="Polar residues" evidence="1">
    <location>
        <begin position="136"/>
        <end position="157"/>
    </location>
</feature>
<sequence>MDGDVSLQPTSEPTCPSPTSNCVATDDLPALKHVHNISSRCSEPAVSDERSIPAECAANSNPVNISERHQHLSHSAERTPNPALPLPCSPSTVLESPTMMELLNNNPSQSSSLHVSSSHLIENDSAVQEDSAMTHRFSSPSEGNLSSEASSNTSGQPENEGLAEEDSHYQEQELPDDTKKEMFKEICKGSFILSRHSEALGIDSSVYLIGTAHVSEESCREVKAAIRLIKPQVVFLELCHKRTSVLQTTPFVVPTLSDMISTWKQRKSNMLGIVYGWFLAKVADKLDISPGSEFRAAYEEALDCGAKVVLGDRDIQVTLRRTWGKMSMWHKTKFILVLIYQSLFLPQAEQLNELIEKLKDADILTVAFEELSKFSPTLLETLINERDM</sequence>